<dbReference type="PROSITE" id="PS00041">
    <property type="entry name" value="HTH_ARAC_FAMILY_1"/>
    <property type="match status" value="1"/>
</dbReference>
<dbReference type="RefSeq" id="WP_163698900.1">
    <property type="nucleotide sequence ID" value="NZ_QXHD01000004.1"/>
</dbReference>
<dbReference type="Gene3D" id="1.10.10.60">
    <property type="entry name" value="Homeodomain-like"/>
    <property type="match status" value="2"/>
</dbReference>
<evidence type="ECO:0000313" key="5">
    <source>
        <dbReference type="EMBL" id="NEZ56903.1"/>
    </source>
</evidence>
<dbReference type="Proteomes" id="UP000481033">
    <property type="component" value="Unassembled WGS sequence"/>
</dbReference>
<evidence type="ECO:0000256" key="2">
    <source>
        <dbReference type="ARBA" id="ARBA00023125"/>
    </source>
</evidence>
<evidence type="ECO:0000259" key="4">
    <source>
        <dbReference type="PROSITE" id="PS01124"/>
    </source>
</evidence>
<feature type="domain" description="HTH araC/xylS-type" evidence="4">
    <location>
        <begin position="240"/>
        <end position="338"/>
    </location>
</feature>
<sequence length="341" mass="39427">MPLNHARTITQVEYDAIWQEASECGEVAWKWNGIECWQSIPQRLGKGEKRVIRLQPGLTLYIYTSWYVRSLQLNYHSTTKDKLLSNFYLLGGHRTINPGIQLEDDREETAGETCLCHIAEAQSIEYYPAEQPHKNLGIAIDFERLRSFGFAQEDAPPPLRQLAQGKAVDSFHQSLNHTTPMMQQILQLLLDCPYRGAVKRMYLESKVLELLALQFHHLSKVQRSDLVSPKLRSGDIERLQLARDILRQKFNDPPSLLELARQVGLNDYKLKRGFRQVFDTTVFGYVHACRMEQAQHLLCDRGLRIADVAERLGYASPSRFCHAFKRHTDLTPSDYRRQFKA</sequence>
<accession>A0A6M0RMA5</accession>
<evidence type="ECO:0000313" key="6">
    <source>
        <dbReference type="Proteomes" id="UP000481033"/>
    </source>
</evidence>
<dbReference type="InterPro" id="IPR020449">
    <property type="entry name" value="Tscrpt_reg_AraC-type_HTH"/>
</dbReference>
<dbReference type="PANTHER" id="PTHR47893:SF1">
    <property type="entry name" value="REGULATORY PROTEIN PCHR"/>
    <property type="match status" value="1"/>
</dbReference>
<dbReference type="InterPro" id="IPR018062">
    <property type="entry name" value="HTH_AraC-typ_CS"/>
</dbReference>
<keyword evidence="6" id="KW-1185">Reference proteome</keyword>
<dbReference type="EMBL" id="QXHD01000004">
    <property type="protein sequence ID" value="NEZ56903.1"/>
    <property type="molecule type" value="Genomic_DNA"/>
</dbReference>
<evidence type="ECO:0000256" key="1">
    <source>
        <dbReference type="ARBA" id="ARBA00023015"/>
    </source>
</evidence>
<protein>
    <submittedName>
        <fullName evidence="5">AraC family transcriptional regulator</fullName>
    </submittedName>
</protein>
<dbReference type="InterPro" id="IPR053142">
    <property type="entry name" value="PchR_regulatory_protein"/>
</dbReference>
<keyword evidence="2" id="KW-0238">DNA-binding</keyword>
<dbReference type="PANTHER" id="PTHR47893">
    <property type="entry name" value="REGULATORY PROTEIN PCHR"/>
    <property type="match status" value="1"/>
</dbReference>
<dbReference type="PROSITE" id="PS01124">
    <property type="entry name" value="HTH_ARAC_FAMILY_2"/>
    <property type="match status" value="1"/>
</dbReference>
<dbReference type="PRINTS" id="PR00032">
    <property type="entry name" value="HTHARAC"/>
</dbReference>
<organism evidence="5 6">
    <name type="scientific">Adonisia turfae CCMR0081</name>
    <dbReference type="NCBI Taxonomy" id="2292702"/>
    <lineage>
        <taxon>Bacteria</taxon>
        <taxon>Bacillati</taxon>
        <taxon>Cyanobacteriota</taxon>
        <taxon>Adonisia</taxon>
        <taxon>Adonisia turfae</taxon>
    </lineage>
</organism>
<keyword evidence="3" id="KW-0804">Transcription</keyword>
<comment type="caution">
    <text evidence="5">The sequence shown here is derived from an EMBL/GenBank/DDBJ whole genome shotgun (WGS) entry which is preliminary data.</text>
</comment>
<dbReference type="SMART" id="SM00342">
    <property type="entry name" value="HTH_ARAC"/>
    <property type="match status" value="1"/>
</dbReference>
<dbReference type="InterPro" id="IPR018060">
    <property type="entry name" value="HTH_AraC"/>
</dbReference>
<keyword evidence="1" id="KW-0805">Transcription regulation</keyword>
<name>A0A6M0RMA5_9CYAN</name>
<dbReference type="Pfam" id="PF12833">
    <property type="entry name" value="HTH_18"/>
    <property type="match status" value="1"/>
</dbReference>
<dbReference type="GO" id="GO:0043565">
    <property type="term" value="F:sequence-specific DNA binding"/>
    <property type="evidence" value="ECO:0007669"/>
    <property type="project" value="InterPro"/>
</dbReference>
<dbReference type="GO" id="GO:0003700">
    <property type="term" value="F:DNA-binding transcription factor activity"/>
    <property type="evidence" value="ECO:0007669"/>
    <property type="project" value="InterPro"/>
</dbReference>
<reference evidence="5 6" key="1">
    <citation type="journal article" date="2020" name="Microb. Ecol.">
        <title>Ecogenomics of the Marine Benthic Filamentous Cyanobacterium Adonisia.</title>
        <authorList>
            <person name="Walter J.M."/>
            <person name="Coutinho F.H."/>
            <person name="Leomil L."/>
            <person name="Hargreaves P.I."/>
            <person name="Campeao M.E."/>
            <person name="Vieira V.V."/>
            <person name="Silva B.S."/>
            <person name="Fistarol G.O."/>
            <person name="Salomon P.S."/>
            <person name="Sawabe T."/>
            <person name="Mino S."/>
            <person name="Hosokawa M."/>
            <person name="Miyashita H."/>
            <person name="Maruyama F."/>
            <person name="van Verk M.C."/>
            <person name="Dutilh B.E."/>
            <person name="Thompson C.C."/>
            <person name="Thompson F.L."/>
        </authorList>
    </citation>
    <scope>NUCLEOTIDE SEQUENCE [LARGE SCALE GENOMIC DNA]</scope>
    <source>
        <strain evidence="5 6">CCMR0081</strain>
    </source>
</reference>
<dbReference type="InterPro" id="IPR009057">
    <property type="entry name" value="Homeodomain-like_sf"/>
</dbReference>
<dbReference type="AlphaFoldDB" id="A0A6M0RMA5"/>
<dbReference type="SUPFAM" id="SSF46689">
    <property type="entry name" value="Homeodomain-like"/>
    <property type="match status" value="2"/>
</dbReference>
<proteinExistence type="predicted"/>
<evidence type="ECO:0000256" key="3">
    <source>
        <dbReference type="ARBA" id="ARBA00023163"/>
    </source>
</evidence>
<gene>
    <name evidence="5" type="ORF">DXZ20_14690</name>
</gene>